<sequence length="406" mass="45179">MIGEIINVGTELLLGDIMNTNGKFISERLAKLGIDLYFQTVVGDNSERLATVFKTALKRSDLIIFTGGLGPTKDDLTKEVVAKTLKIPLILNYQCYQEIKGKFEKRGIVMPRNNIKQGLIPKGAMILPNPNGTAPGIYIQYNKKHIFLLPGPPRELQPMFLNSVENLLINYSDGQIISKIIKTYGIGESQLVRLIDDLLEEQSDPTIAPLAKVDGVHIRVTTKRNLSSLEKMVEIIQQRLKDYIWGYDDDQLGELIVERMINNNLSLSLIESCTGGAITSAITDIPGSSKVLEQSQILYTLKSKSEFLNCNIEDIPNSGIDFYLTEKLAKMSLEKTGTDLALAITGALGPTAPSGVEVGEIYISTVNNYKTITKKFNYYGTRENIKEKCVITALHQLRFLLREMCP</sequence>
<dbReference type="RefSeq" id="WP_072905227.1">
    <property type="nucleotide sequence ID" value="NZ_FRAI01000005.1"/>
</dbReference>
<dbReference type="Gene3D" id="3.40.980.10">
    <property type="entry name" value="MoaB/Mog-like domain"/>
    <property type="match status" value="1"/>
</dbReference>
<reference evidence="4" key="1">
    <citation type="submission" date="2016-11" db="EMBL/GenBank/DDBJ databases">
        <authorList>
            <person name="Varghese N."/>
            <person name="Submissions S."/>
        </authorList>
    </citation>
    <scope>NUCLEOTIDE SEQUENCE [LARGE SCALE GENOMIC DNA]</scope>
    <source>
        <strain evidence="4">DSM 14826</strain>
    </source>
</reference>
<feature type="domain" description="MoaB/Mog" evidence="2">
    <location>
        <begin position="4"/>
        <end position="171"/>
    </location>
</feature>
<dbReference type="AlphaFoldDB" id="A0A1M6KBN0"/>
<dbReference type="Pfam" id="PF18146">
    <property type="entry name" value="CinA_KH"/>
    <property type="match status" value="1"/>
</dbReference>
<comment type="similarity">
    <text evidence="1">Belongs to the CinA family.</text>
</comment>
<dbReference type="SMART" id="SM00852">
    <property type="entry name" value="MoCF_biosynth"/>
    <property type="match status" value="1"/>
</dbReference>
<dbReference type="Gene3D" id="3.30.70.2860">
    <property type="match status" value="1"/>
</dbReference>
<dbReference type="PANTHER" id="PTHR13939">
    <property type="entry name" value="NICOTINAMIDE-NUCLEOTIDE AMIDOHYDROLASE PNCC"/>
    <property type="match status" value="1"/>
</dbReference>
<dbReference type="EMBL" id="FRAI01000005">
    <property type="protein sequence ID" value="SHJ56353.1"/>
    <property type="molecule type" value="Genomic_DNA"/>
</dbReference>
<gene>
    <name evidence="1" type="primary">cinA</name>
    <name evidence="3" type="ORF">SAMN02745227_00061</name>
</gene>
<dbReference type="NCBIfam" id="TIGR00200">
    <property type="entry name" value="cinA_nterm"/>
    <property type="match status" value="1"/>
</dbReference>
<dbReference type="InterPro" id="IPR001453">
    <property type="entry name" value="MoaB/Mog_dom"/>
</dbReference>
<evidence type="ECO:0000313" key="4">
    <source>
        <dbReference type="Proteomes" id="UP000243547"/>
    </source>
</evidence>
<dbReference type="PIRSF" id="PIRSF006728">
    <property type="entry name" value="CinA"/>
    <property type="match status" value="1"/>
</dbReference>
<dbReference type="NCBIfam" id="NF001813">
    <property type="entry name" value="PRK00549.1"/>
    <property type="match status" value="1"/>
</dbReference>
<dbReference type="InterPro" id="IPR036425">
    <property type="entry name" value="MoaB/Mog-like_dom_sf"/>
</dbReference>
<dbReference type="InterPro" id="IPR008135">
    <property type="entry name" value="Competence-induced_CinA"/>
</dbReference>
<dbReference type="NCBIfam" id="TIGR00177">
    <property type="entry name" value="molyb_syn"/>
    <property type="match status" value="1"/>
</dbReference>
<dbReference type="SUPFAM" id="SSF142433">
    <property type="entry name" value="CinA-like"/>
    <property type="match status" value="1"/>
</dbReference>
<name>A0A1M6KBN0_9FIRM</name>
<evidence type="ECO:0000313" key="3">
    <source>
        <dbReference type="EMBL" id="SHJ56353.1"/>
    </source>
</evidence>
<dbReference type="InterPro" id="IPR041424">
    <property type="entry name" value="CinA_KH"/>
</dbReference>
<dbReference type="Proteomes" id="UP000243547">
    <property type="component" value="Unassembled WGS sequence"/>
</dbReference>
<evidence type="ECO:0000256" key="1">
    <source>
        <dbReference type="HAMAP-Rule" id="MF_00226"/>
    </source>
</evidence>
<keyword evidence="4" id="KW-1185">Reference proteome</keyword>
<dbReference type="PANTHER" id="PTHR13939:SF0">
    <property type="entry name" value="NMN AMIDOHYDROLASE-LIKE PROTEIN YFAY"/>
    <property type="match status" value="1"/>
</dbReference>
<dbReference type="SUPFAM" id="SSF53218">
    <property type="entry name" value="Molybdenum cofactor biosynthesis proteins"/>
    <property type="match status" value="1"/>
</dbReference>
<dbReference type="InterPro" id="IPR036653">
    <property type="entry name" value="CinA-like_C"/>
</dbReference>
<dbReference type="NCBIfam" id="TIGR00199">
    <property type="entry name" value="PncC_domain"/>
    <property type="match status" value="1"/>
</dbReference>
<dbReference type="InterPro" id="IPR008136">
    <property type="entry name" value="CinA_C"/>
</dbReference>
<dbReference type="InterPro" id="IPR050101">
    <property type="entry name" value="CinA"/>
</dbReference>
<accession>A0A1M6KBN0</accession>
<dbReference type="Gene3D" id="3.90.950.20">
    <property type="entry name" value="CinA-like"/>
    <property type="match status" value="1"/>
</dbReference>
<evidence type="ECO:0000259" key="2">
    <source>
        <dbReference type="SMART" id="SM00852"/>
    </source>
</evidence>
<dbReference type="STRING" id="1120989.SAMN02745227_00061"/>
<organism evidence="3 4">
    <name type="scientific">Anaerobranca californiensis DSM 14826</name>
    <dbReference type="NCBI Taxonomy" id="1120989"/>
    <lineage>
        <taxon>Bacteria</taxon>
        <taxon>Bacillati</taxon>
        <taxon>Bacillota</taxon>
        <taxon>Clostridia</taxon>
        <taxon>Eubacteriales</taxon>
        <taxon>Proteinivoracaceae</taxon>
        <taxon>Anaerobranca</taxon>
    </lineage>
</organism>
<proteinExistence type="inferred from homology"/>
<dbReference type="OrthoDB" id="9801454at2"/>
<dbReference type="Pfam" id="PF02464">
    <property type="entry name" value="CinA"/>
    <property type="match status" value="1"/>
</dbReference>
<dbReference type="Pfam" id="PF00994">
    <property type="entry name" value="MoCF_biosynth"/>
    <property type="match status" value="1"/>
</dbReference>
<protein>
    <recommendedName>
        <fullName evidence="1">Putative competence-damage inducible protein</fullName>
    </recommendedName>
</protein>
<dbReference type="HAMAP" id="MF_00226_B">
    <property type="entry name" value="CinA_B"/>
    <property type="match status" value="1"/>
</dbReference>
<dbReference type="CDD" id="cd00885">
    <property type="entry name" value="cinA"/>
    <property type="match status" value="1"/>
</dbReference>